<evidence type="ECO:0000259" key="1">
    <source>
        <dbReference type="Pfam" id="PF05685"/>
    </source>
</evidence>
<dbReference type="RefSeq" id="WP_012597101.1">
    <property type="nucleotide sequence ID" value="NC_011726.1"/>
</dbReference>
<dbReference type="PANTHER" id="PTHR36558">
    <property type="entry name" value="GLR1098 PROTEIN"/>
    <property type="match status" value="1"/>
</dbReference>
<dbReference type="PANTHER" id="PTHR36558:SF1">
    <property type="entry name" value="RESTRICTION ENDONUCLEASE DOMAIN-CONTAINING PROTEIN-RELATED"/>
    <property type="match status" value="1"/>
</dbReference>
<proteinExistence type="predicted"/>
<dbReference type="InterPro" id="IPR012296">
    <property type="entry name" value="Nuclease_put_TT1808"/>
</dbReference>
<evidence type="ECO:0000313" key="2">
    <source>
        <dbReference type="EMBL" id="ACK67844.1"/>
    </source>
</evidence>
<gene>
    <name evidence="2" type="ordered locus">PCC8801_3895</name>
</gene>
<dbReference type="SUPFAM" id="SSF52980">
    <property type="entry name" value="Restriction endonuclease-like"/>
    <property type="match status" value="1"/>
</dbReference>
<reference evidence="3" key="1">
    <citation type="journal article" date="2011" name="MBio">
        <title>Novel metabolic attributes of the genus Cyanothece, comprising a group of unicellular nitrogen-fixing Cyanobacteria.</title>
        <authorList>
            <person name="Bandyopadhyay A."/>
            <person name="Elvitigala T."/>
            <person name="Welsh E."/>
            <person name="Stockel J."/>
            <person name="Liberton M."/>
            <person name="Min H."/>
            <person name="Sherman L.A."/>
            <person name="Pakrasi H.B."/>
        </authorList>
    </citation>
    <scope>NUCLEOTIDE SEQUENCE [LARGE SCALE GENOMIC DNA]</scope>
    <source>
        <strain evidence="3">PCC 8801</strain>
    </source>
</reference>
<dbReference type="Pfam" id="PF05685">
    <property type="entry name" value="Uma2"/>
    <property type="match status" value="1"/>
</dbReference>
<name>B7K4D8_RIPO1</name>
<dbReference type="OrthoDB" id="424506at2"/>
<organism evidence="2 3">
    <name type="scientific">Rippkaea orientalis (strain PCC 8801 / RF-1)</name>
    <name type="common">Cyanothece sp. (strain PCC 8801)</name>
    <dbReference type="NCBI Taxonomy" id="41431"/>
    <lineage>
        <taxon>Bacteria</taxon>
        <taxon>Bacillati</taxon>
        <taxon>Cyanobacteriota</taxon>
        <taxon>Cyanophyceae</taxon>
        <taxon>Oscillatoriophycideae</taxon>
        <taxon>Chroococcales</taxon>
        <taxon>Aphanothecaceae</taxon>
        <taxon>Rippkaea</taxon>
        <taxon>Rippkaea orientalis</taxon>
    </lineage>
</organism>
<accession>B7K4D8</accession>
<evidence type="ECO:0000313" key="3">
    <source>
        <dbReference type="Proteomes" id="UP000008204"/>
    </source>
</evidence>
<dbReference type="EMBL" id="CP001287">
    <property type="protein sequence ID" value="ACK67844.1"/>
    <property type="molecule type" value="Genomic_DNA"/>
</dbReference>
<dbReference type="Gene3D" id="3.90.1570.10">
    <property type="entry name" value="tt1808, chain A"/>
    <property type="match status" value="1"/>
</dbReference>
<dbReference type="Proteomes" id="UP000008204">
    <property type="component" value="Chromosome"/>
</dbReference>
<dbReference type="eggNOG" id="COG4636">
    <property type="taxonomic scope" value="Bacteria"/>
</dbReference>
<dbReference type="InterPro" id="IPR008538">
    <property type="entry name" value="Uma2"/>
</dbReference>
<feature type="domain" description="Putative restriction endonuclease" evidence="1">
    <location>
        <begin position="13"/>
        <end position="175"/>
    </location>
</feature>
<protein>
    <recommendedName>
        <fullName evidence="1">Putative restriction endonuclease domain-containing protein</fullName>
    </recommendedName>
</protein>
<dbReference type="AlphaFoldDB" id="B7K4D8"/>
<dbReference type="KEGG" id="cyp:PCC8801_3895"/>
<dbReference type="HOGENOM" id="CLU_076312_6_0_3"/>
<sequence length="195" mass="23257">MAIEIETRYYTSEEYLQREATATYKSEYHAGEIIPMTGGTLNHNLIAINFCKLFPLSINQQVYWTLMSDMRLWIPKYQVYTYPDVMIIENKPVYEGKGTTTVTNPLIIVEVLSKSTRDYDKTDKFKFYRSLTDFKEYLLIDQYSYYIEQYVKQDKGEWIFKPYEQKTDNLILSTVDLQIPLLKIYERVDFTLNED</sequence>
<dbReference type="CDD" id="cd06260">
    <property type="entry name" value="DUF820-like"/>
    <property type="match status" value="1"/>
</dbReference>
<keyword evidence="3" id="KW-1185">Reference proteome</keyword>
<dbReference type="InterPro" id="IPR011335">
    <property type="entry name" value="Restrct_endonuc-II-like"/>
</dbReference>